<proteinExistence type="predicted"/>
<reference evidence="2" key="1">
    <citation type="submission" date="2021-01" db="EMBL/GenBank/DDBJ databases">
        <title>Adiantum capillus-veneris genome.</title>
        <authorList>
            <person name="Fang Y."/>
            <person name="Liao Q."/>
        </authorList>
    </citation>
    <scope>NUCLEOTIDE SEQUENCE</scope>
    <source>
        <strain evidence="2">H3</strain>
        <tissue evidence="2">Leaf</tissue>
    </source>
</reference>
<evidence type="ECO:0000256" key="1">
    <source>
        <dbReference type="SAM" id="MobiDB-lite"/>
    </source>
</evidence>
<organism evidence="2 3">
    <name type="scientific">Adiantum capillus-veneris</name>
    <name type="common">Maidenhair fern</name>
    <dbReference type="NCBI Taxonomy" id="13818"/>
    <lineage>
        <taxon>Eukaryota</taxon>
        <taxon>Viridiplantae</taxon>
        <taxon>Streptophyta</taxon>
        <taxon>Embryophyta</taxon>
        <taxon>Tracheophyta</taxon>
        <taxon>Polypodiopsida</taxon>
        <taxon>Polypodiidae</taxon>
        <taxon>Polypodiales</taxon>
        <taxon>Pteridineae</taxon>
        <taxon>Pteridaceae</taxon>
        <taxon>Vittarioideae</taxon>
        <taxon>Adiantum</taxon>
    </lineage>
</organism>
<keyword evidence="3" id="KW-1185">Reference proteome</keyword>
<feature type="region of interest" description="Disordered" evidence="1">
    <location>
        <begin position="112"/>
        <end position="145"/>
    </location>
</feature>
<dbReference type="AlphaFoldDB" id="A0A9D4U3P9"/>
<sequence>MTQNGNGRVYGEEFCRHGQRASGQWGVAEQGFDMIIRDGDRLLHDVEAASANVMSSCSSRLSNCTAGSSRTAFTAAHTAFSRSRATTARRPLQAFRTAGHSFEQADGIAVGQGHADRACAEDDVDAHHARDTGAHNDDDEDEHVM</sequence>
<protein>
    <submittedName>
        <fullName evidence="2">Uncharacterized protein</fullName>
    </submittedName>
</protein>
<name>A0A9D4U3P9_ADICA</name>
<evidence type="ECO:0000313" key="3">
    <source>
        <dbReference type="Proteomes" id="UP000886520"/>
    </source>
</evidence>
<comment type="caution">
    <text evidence="2">The sequence shown here is derived from an EMBL/GenBank/DDBJ whole genome shotgun (WGS) entry which is preliminary data.</text>
</comment>
<gene>
    <name evidence="2" type="ORF">GOP47_0024927</name>
</gene>
<dbReference type="Proteomes" id="UP000886520">
    <property type="component" value="Chromosome 24"/>
</dbReference>
<evidence type="ECO:0000313" key="2">
    <source>
        <dbReference type="EMBL" id="KAI5060507.1"/>
    </source>
</evidence>
<dbReference type="EMBL" id="JABFUD020000024">
    <property type="protein sequence ID" value="KAI5060507.1"/>
    <property type="molecule type" value="Genomic_DNA"/>
</dbReference>
<feature type="compositionally biased region" description="Basic and acidic residues" evidence="1">
    <location>
        <begin position="114"/>
        <end position="136"/>
    </location>
</feature>
<accession>A0A9D4U3P9</accession>